<organism evidence="3 4">
    <name type="scientific">Xanthomarina gelatinilytica</name>
    <dbReference type="NCBI Taxonomy" id="1137281"/>
    <lineage>
        <taxon>Bacteria</taxon>
        <taxon>Pseudomonadati</taxon>
        <taxon>Bacteroidota</taxon>
        <taxon>Flavobacteriia</taxon>
        <taxon>Flavobacteriales</taxon>
        <taxon>Flavobacteriaceae</taxon>
        <taxon>Xanthomarina</taxon>
    </lineage>
</organism>
<dbReference type="Gene3D" id="2.60.120.1130">
    <property type="match status" value="1"/>
</dbReference>
<dbReference type="SUPFAM" id="SSF54001">
    <property type="entry name" value="Cysteine proteinases"/>
    <property type="match status" value="1"/>
</dbReference>
<feature type="domain" description="DUF3858" evidence="2">
    <location>
        <begin position="457"/>
        <end position="535"/>
    </location>
</feature>
<gene>
    <name evidence="3" type="ORF">D778_02279</name>
</gene>
<dbReference type="EMBL" id="ANLA01000004">
    <property type="protein sequence ID" value="EMQ96389.1"/>
    <property type="molecule type" value="Genomic_DNA"/>
</dbReference>
<evidence type="ECO:0000259" key="2">
    <source>
        <dbReference type="Pfam" id="PF12970"/>
    </source>
</evidence>
<dbReference type="Gene3D" id="3.10.620.30">
    <property type="match status" value="1"/>
</dbReference>
<dbReference type="Pfam" id="PF12969">
    <property type="entry name" value="DUF3857"/>
    <property type="match status" value="1"/>
</dbReference>
<reference evidence="3 4" key="1">
    <citation type="submission" date="2012-12" db="EMBL/GenBank/DDBJ databases">
        <title>Genome assembly of Formosa sp. AK20.</title>
        <authorList>
            <person name="Kumar R."/>
            <person name="Khatri I."/>
            <person name="Vaidya B."/>
            <person name="Subramanian S."/>
            <person name="Pinnaka A."/>
        </authorList>
    </citation>
    <scope>NUCLEOTIDE SEQUENCE [LARGE SCALE GENOMIC DNA]</scope>
    <source>
        <strain evidence="3 4">AK20</strain>
    </source>
</reference>
<dbReference type="Proteomes" id="UP000012024">
    <property type="component" value="Unassembled WGS sequence"/>
</dbReference>
<protein>
    <recommendedName>
        <fullName evidence="5">DUF3857 domain-containing protein</fullName>
    </recommendedName>
</protein>
<dbReference type="AlphaFoldDB" id="M7N3S7"/>
<keyword evidence="4" id="KW-1185">Reference proteome</keyword>
<evidence type="ECO:0000313" key="3">
    <source>
        <dbReference type="EMBL" id="EMQ96389.1"/>
    </source>
</evidence>
<dbReference type="InterPro" id="IPR024618">
    <property type="entry name" value="DUF3857"/>
</dbReference>
<comment type="caution">
    <text evidence="3">The sequence shown here is derived from an EMBL/GenBank/DDBJ whole genome shotgun (WGS) entry which is preliminary data.</text>
</comment>
<evidence type="ECO:0000259" key="1">
    <source>
        <dbReference type="Pfam" id="PF12969"/>
    </source>
</evidence>
<dbReference type="Gene3D" id="2.60.40.3140">
    <property type="match status" value="1"/>
</dbReference>
<dbReference type="Pfam" id="PF12970">
    <property type="entry name" value="DUF3858"/>
    <property type="match status" value="1"/>
</dbReference>
<evidence type="ECO:0000313" key="4">
    <source>
        <dbReference type="Proteomes" id="UP000012024"/>
    </source>
</evidence>
<dbReference type="PATRIC" id="fig|1137281.3.peg.878"/>
<dbReference type="eggNOG" id="COG1305">
    <property type="taxonomic scope" value="Bacteria"/>
</dbReference>
<evidence type="ECO:0008006" key="5">
    <source>
        <dbReference type="Google" id="ProtNLM"/>
    </source>
</evidence>
<accession>M7N3S7</accession>
<dbReference type="InterPro" id="IPR024544">
    <property type="entry name" value="DUF3858"/>
</dbReference>
<dbReference type="InterPro" id="IPR038765">
    <property type="entry name" value="Papain-like_cys_pep_sf"/>
</dbReference>
<feature type="domain" description="DUF3857" evidence="1">
    <location>
        <begin position="2"/>
        <end position="119"/>
    </location>
</feature>
<sequence>MRIYNSLGKEIKKIKKNEFKDVSAVPGGTLYSDSRVKYLEYTPINYPYTVLFETEVVYNSTAFIPSWRPIEGFYISTENAEYKISNSSDISVKVKTSNFKDYNIKRLSDYHFIAKNLKSIEPESFSPDFSTYAPFLKAALTKFEMEGVKGVNNNWVDFGLWMNNNLINGTQELPQNVKNTIKQLTATVNTDMEKAKIVYEYMQNKTRYVSVQVGIGGWKPMDAEDVDKLAYGDCKALTNYTQALLKEVGVASYYTIIYGDDKLIDIDKDFSATQGNHAILCLPNNNDYIWLECTSQTNPFGYTANFTDDRDALIITPEGGKIVRTKVYATEENIQKIDAEVFLDENGAILADVNIQSKGAQYGDHEGIQNKTIKEQELYYKNNFWKDLNNLEILKMAFSNDKDSIVFTEDIKVKIPNYTSKAGSRFLFQPNVFNKITMVPPRYKNRKLPFVIERGFTDLDTYRIKLSNNLHVEAKNEPVSIQNKFGSYNLNITTSNNVINYRRELILNKGSYSKEDYHEFREFLLSIKKHDNSKIVLNTKT</sequence>
<proteinExistence type="predicted"/>
<name>M7N3S7_9FLAO</name>